<keyword evidence="4" id="KW-1185">Reference proteome</keyword>
<accession>A0A8T4IHW3</accession>
<dbReference type="SMART" id="SM00220">
    <property type="entry name" value="S_TKc"/>
    <property type="match status" value="1"/>
</dbReference>
<dbReference type="EMBL" id="JAGSMN010000019">
    <property type="protein sequence ID" value="MBR7671631.1"/>
    <property type="molecule type" value="Genomic_DNA"/>
</dbReference>
<dbReference type="Proteomes" id="UP000675554">
    <property type="component" value="Unassembled WGS sequence"/>
</dbReference>
<dbReference type="SUPFAM" id="SSF52540">
    <property type="entry name" value="P-loop containing nucleoside triphosphate hydrolases"/>
    <property type="match status" value="1"/>
</dbReference>
<dbReference type="InterPro" id="IPR027417">
    <property type="entry name" value="P-loop_NTPase"/>
</dbReference>
<dbReference type="SUPFAM" id="SSF56112">
    <property type="entry name" value="Protein kinase-like (PK-like)"/>
    <property type="match status" value="1"/>
</dbReference>
<feature type="compositionally biased region" description="Basic and acidic residues" evidence="1">
    <location>
        <begin position="387"/>
        <end position="396"/>
    </location>
</feature>
<dbReference type="GO" id="GO:0009898">
    <property type="term" value="C:cytoplasmic side of plasma membrane"/>
    <property type="evidence" value="ECO:0007669"/>
    <property type="project" value="TreeGrafter"/>
</dbReference>
<sequence length="669" mass="72268">SALPLPHQTFDFIEGAPEILLDTAPPIELLRTSRTVAERLRHLVGASPDFPAWLAHPGGTSAIQPGARPFAWLDDRLLAHLGAGPVAPAPAPAPARSPYALPLPPELDPLASWPALRPQDFQSAGPYTLRMRSDAAGKAVAYIGEDDTASRALIRVSRSSDWPTARELLSVEREALQRMDGSYAPALLDSDLRASPPWLALALPTTAAEDPAATLRAVTQAAGPLLDSVLFLRLGLFLARAVRTCHARGLVHGSLTPQDVLVTEDGVTIVNWSSACVDGVSSALPQAVPLDTPYRAPEVSYWPDSKTPAGDVYALGTILVAATTGRTWRHFQRDSLLLSAQFRRLPAALRETLADCIRTDPAARPSAHEVAEVFEAHLPEPLPDEYGPAREHRDGHVPPPPGPEEPGTNGHGERRQRLLAAVRAPLPSAKRITVLSPKDQMGSTTVAATLGAVLAQERRDRVLAIDTAAYSGAQIHLSRRVYRNTSAVFGDLVTSLDSVREYEDLRLFVSEQRSGLAVLANDDEHLARRPAPVRGDDYRRIVELAAAHYRIVLTDTDPQHLLTDTVDIADAAVIVVKADWIGLRDAARALDRLRELGRGSLAERTVVVLNRAASDDGDTEHARPLAGRCRGTVTIPYDRHLSVGSVVELDWLEPATYDAFLQLGALLLS</sequence>
<organism evidence="3 4">
    <name type="scientific">Streptomyces daliensis</name>
    <dbReference type="NCBI Taxonomy" id="299421"/>
    <lineage>
        <taxon>Bacteria</taxon>
        <taxon>Bacillati</taxon>
        <taxon>Actinomycetota</taxon>
        <taxon>Actinomycetes</taxon>
        <taxon>Kitasatosporales</taxon>
        <taxon>Streptomycetaceae</taxon>
        <taxon>Streptomyces</taxon>
    </lineage>
</organism>
<dbReference type="InterPro" id="IPR050625">
    <property type="entry name" value="ParA/MinD_ATPase"/>
</dbReference>
<feature type="non-terminal residue" evidence="3">
    <location>
        <position position="1"/>
    </location>
</feature>
<dbReference type="AlphaFoldDB" id="A0A8T4IHW3"/>
<reference evidence="3" key="1">
    <citation type="submission" date="2021-04" db="EMBL/GenBank/DDBJ databases">
        <title>Sequencing of actinobacteria type strains.</title>
        <authorList>
            <person name="Nguyen G.-S."/>
            <person name="Wentzel A."/>
        </authorList>
    </citation>
    <scope>NUCLEOTIDE SEQUENCE</scope>
    <source>
        <strain evidence="3">DSM 42095</strain>
    </source>
</reference>
<dbReference type="GO" id="GO:0005829">
    <property type="term" value="C:cytosol"/>
    <property type="evidence" value="ECO:0007669"/>
    <property type="project" value="TreeGrafter"/>
</dbReference>
<dbReference type="GO" id="GO:0051782">
    <property type="term" value="P:negative regulation of cell division"/>
    <property type="evidence" value="ECO:0007669"/>
    <property type="project" value="TreeGrafter"/>
</dbReference>
<gene>
    <name evidence="3" type="ORF">KDA82_00970</name>
</gene>
<dbReference type="GO" id="GO:0016887">
    <property type="term" value="F:ATP hydrolysis activity"/>
    <property type="evidence" value="ECO:0007669"/>
    <property type="project" value="TreeGrafter"/>
</dbReference>
<dbReference type="Gene3D" id="3.40.50.300">
    <property type="entry name" value="P-loop containing nucleotide triphosphate hydrolases"/>
    <property type="match status" value="1"/>
</dbReference>
<dbReference type="PANTHER" id="PTHR43384:SF14">
    <property type="entry name" value="ESX-1 SECRETION-ASSOCIATED PROTEIN ESPI"/>
    <property type="match status" value="1"/>
</dbReference>
<dbReference type="GO" id="GO:0004672">
    <property type="term" value="F:protein kinase activity"/>
    <property type="evidence" value="ECO:0007669"/>
    <property type="project" value="InterPro"/>
</dbReference>
<feature type="region of interest" description="Disordered" evidence="1">
    <location>
        <begin position="378"/>
        <end position="414"/>
    </location>
</feature>
<evidence type="ECO:0000256" key="1">
    <source>
        <dbReference type="SAM" id="MobiDB-lite"/>
    </source>
</evidence>
<evidence type="ECO:0000313" key="3">
    <source>
        <dbReference type="EMBL" id="MBR7671631.1"/>
    </source>
</evidence>
<evidence type="ECO:0000313" key="4">
    <source>
        <dbReference type="Proteomes" id="UP000675554"/>
    </source>
</evidence>
<dbReference type="GO" id="GO:0005524">
    <property type="term" value="F:ATP binding"/>
    <property type="evidence" value="ECO:0007669"/>
    <property type="project" value="InterPro"/>
</dbReference>
<comment type="caution">
    <text evidence="3">The sequence shown here is derived from an EMBL/GenBank/DDBJ whole genome shotgun (WGS) entry which is preliminary data.</text>
</comment>
<evidence type="ECO:0000259" key="2">
    <source>
        <dbReference type="PROSITE" id="PS50011"/>
    </source>
</evidence>
<name>A0A8T4IHW3_9ACTN</name>
<feature type="domain" description="Protein kinase" evidence="2">
    <location>
        <begin position="116"/>
        <end position="378"/>
    </location>
</feature>
<protein>
    <recommendedName>
        <fullName evidence="2">Protein kinase domain-containing protein</fullName>
    </recommendedName>
</protein>
<dbReference type="PROSITE" id="PS50011">
    <property type="entry name" value="PROTEIN_KINASE_DOM"/>
    <property type="match status" value="1"/>
</dbReference>
<dbReference type="Gene3D" id="1.10.510.10">
    <property type="entry name" value="Transferase(Phosphotransferase) domain 1"/>
    <property type="match status" value="1"/>
</dbReference>
<dbReference type="InterPro" id="IPR000719">
    <property type="entry name" value="Prot_kinase_dom"/>
</dbReference>
<dbReference type="PANTHER" id="PTHR43384">
    <property type="entry name" value="SEPTUM SITE-DETERMINING PROTEIN MIND HOMOLOG, CHLOROPLASTIC-RELATED"/>
    <property type="match status" value="1"/>
</dbReference>
<dbReference type="InterPro" id="IPR011009">
    <property type="entry name" value="Kinase-like_dom_sf"/>
</dbReference>
<proteinExistence type="predicted"/>